<organism evidence="2 3">
    <name type="scientific">Trifolium subterraneum</name>
    <name type="common">Subterranean clover</name>
    <dbReference type="NCBI Taxonomy" id="3900"/>
    <lineage>
        <taxon>Eukaryota</taxon>
        <taxon>Viridiplantae</taxon>
        <taxon>Streptophyta</taxon>
        <taxon>Embryophyta</taxon>
        <taxon>Tracheophyta</taxon>
        <taxon>Spermatophyta</taxon>
        <taxon>Magnoliopsida</taxon>
        <taxon>eudicotyledons</taxon>
        <taxon>Gunneridae</taxon>
        <taxon>Pentapetalae</taxon>
        <taxon>rosids</taxon>
        <taxon>fabids</taxon>
        <taxon>Fabales</taxon>
        <taxon>Fabaceae</taxon>
        <taxon>Papilionoideae</taxon>
        <taxon>50 kb inversion clade</taxon>
        <taxon>NPAAA clade</taxon>
        <taxon>Hologalegina</taxon>
        <taxon>IRL clade</taxon>
        <taxon>Trifolieae</taxon>
        <taxon>Trifolium</taxon>
    </lineage>
</organism>
<feature type="compositionally biased region" description="Low complexity" evidence="1">
    <location>
        <begin position="8"/>
        <end position="20"/>
    </location>
</feature>
<name>A0A2Z6N9S7_TRISU</name>
<gene>
    <name evidence="2" type="ORF">TSUD_356940</name>
</gene>
<reference evidence="3" key="1">
    <citation type="journal article" date="2017" name="Front. Plant Sci.">
        <title>Climate Clever Clovers: New Paradigm to Reduce the Environmental Footprint of Ruminants by Breeding Low Methanogenic Forages Utilizing Haplotype Variation.</title>
        <authorList>
            <person name="Kaur P."/>
            <person name="Appels R."/>
            <person name="Bayer P.E."/>
            <person name="Keeble-Gagnere G."/>
            <person name="Wang J."/>
            <person name="Hirakawa H."/>
            <person name="Shirasawa K."/>
            <person name="Vercoe P."/>
            <person name="Stefanova K."/>
            <person name="Durmic Z."/>
            <person name="Nichols P."/>
            <person name="Revell C."/>
            <person name="Isobe S.N."/>
            <person name="Edwards D."/>
            <person name="Erskine W."/>
        </authorList>
    </citation>
    <scope>NUCLEOTIDE SEQUENCE [LARGE SCALE GENOMIC DNA]</scope>
    <source>
        <strain evidence="3">cv. Daliak</strain>
    </source>
</reference>
<dbReference type="Proteomes" id="UP000242715">
    <property type="component" value="Unassembled WGS sequence"/>
</dbReference>
<evidence type="ECO:0000313" key="2">
    <source>
        <dbReference type="EMBL" id="GAU38843.1"/>
    </source>
</evidence>
<keyword evidence="3" id="KW-1185">Reference proteome</keyword>
<evidence type="ECO:0000313" key="3">
    <source>
        <dbReference type="Proteomes" id="UP000242715"/>
    </source>
</evidence>
<feature type="compositionally biased region" description="Polar residues" evidence="1">
    <location>
        <begin position="21"/>
        <end position="55"/>
    </location>
</feature>
<proteinExistence type="predicted"/>
<accession>A0A2Z6N9S7</accession>
<sequence>MVKGFMFQQQQQQQPQQQQQVLEENMSNLTSASGEASEIGTSYSQEQHLAPPTQTVKKKRNLPGNPGDQEFELN</sequence>
<dbReference type="AlphaFoldDB" id="A0A2Z6N9S7"/>
<evidence type="ECO:0000256" key="1">
    <source>
        <dbReference type="SAM" id="MobiDB-lite"/>
    </source>
</evidence>
<dbReference type="EMBL" id="DF973733">
    <property type="protein sequence ID" value="GAU38843.1"/>
    <property type="molecule type" value="Genomic_DNA"/>
</dbReference>
<protein>
    <submittedName>
        <fullName evidence="2">Uncharacterized protein</fullName>
    </submittedName>
</protein>
<feature type="region of interest" description="Disordered" evidence="1">
    <location>
        <begin position="1"/>
        <end position="74"/>
    </location>
</feature>